<dbReference type="AlphaFoldDB" id="A0A2S6ZGQ0"/>
<keyword evidence="1" id="KW-0812">Transmembrane</keyword>
<evidence type="ECO:0000313" key="4">
    <source>
        <dbReference type="Proteomes" id="UP000239898"/>
    </source>
</evidence>
<proteinExistence type="predicted"/>
<sequence>MYSAAAWLLRAAGDTIWRGVALELERTHAPFLLAALAAGAAWSIALRLYRGDRRRRRLLDRQTGLDSIRAMHWTDFERLVGEAFRRWGYRIEETGLGGADGGVDLRLRKRGQLTLVQCKHWQSRSVGAPHVREMFGLMIHHQAQAIAIVTSGSFTRQAWTFAAGKPIELIDGRKLANMVRHLQRAGH</sequence>
<reference evidence="3 4" key="1">
    <citation type="submission" date="2016-08" db="EMBL/GenBank/DDBJ databases">
        <title>Evolution of the type three secretion system and type three effector repertoires in Xanthomonas.</title>
        <authorList>
            <person name="Merda D."/>
            <person name="Briand M."/>
            <person name="Bosis E."/>
            <person name="Rousseau C."/>
            <person name="Portier P."/>
            <person name="Jacques M.-A."/>
            <person name="Fischer-Le Saux M."/>
        </authorList>
    </citation>
    <scope>NUCLEOTIDE SEQUENCE [LARGE SCALE GENOMIC DNA]</scope>
    <source>
        <strain evidence="3 4">CFBP 4691</strain>
    </source>
</reference>
<dbReference type="GO" id="GO:0009307">
    <property type="term" value="P:DNA restriction-modification system"/>
    <property type="evidence" value="ECO:0007669"/>
    <property type="project" value="InterPro"/>
</dbReference>
<dbReference type="GO" id="GO:0015666">
    <property type="term" value="F:restriction endodeoxyribonuclease activity"/>
    <property type="evidence" value="ECO:0007669"/>
    <property type="project" value="TreeGrafter"/>
</dbReference>
<feature type="domain" description="Restriction endonuclease type IV Mrr" evidence="2">
    <location>
        <begin position="68"/>
        <end position="179"/>
    </location>
</feature>
<dbReference type="EMBL" id="MIGX01000027">
    <property type="protein sequence ID" value="PPT91435.1"/>
    <property type="molecule type" value="Genomic_DNA"/>
</dbReference>
<dbReference type="Pfam" id="PF04471">
    <property type="entry name" value="Mrr_cat"/>
    <property type="match status" value="1"/>
</dbReference>
<keyword evidence="1" id="KW-0472">Membrane</keyword>
<evidence type="ECO:0000256" key="1">
    <source>
        <dbReference type="SAM" id="Phobius"/>
    </source>
</evidence>
<dbReference type="InterPro" id="IPR011856">
    <property type="entry name" value="tRNA_endonuc-like_dom_sf"/>
</dbReference>
<dbReference type="SUPFAM" id="SSF52980">
    <property type="entry name" value="Restriction endonuclease-like"/>
    <property type="match status" value="1"/>
</dbReference>
<dbReference type="InterPro" id="IPR052906">
    <property type="entry name" value="Type_IV_Methyl-Rstrct_Enzyme"/>
</dbReference>
<dbReference type="PANTHER" id="PTHR30015">
    <property type="entry name" value="MRR RESTRICTION SYSTEM PROTEIN"/>
    <property type="match status" value="1"/>
</dbReference>
<dbReference type="PANTHER" id="PTHR30015:SF7">
    <property type="entry name" value="TYPE IV METHYL-DIRECTED RESTRICTION ENZYME ECOKMRR"/>
    <property type="match status" value="1"/>
</dbReference>
<keyword evidence="4" id="KW-1185">Reference proteome</keyword>
<keyword evidence="1" id="KW-1133">Transmembrane helix</keyword>
<dbReference type="GO" id="GO:0003677">
    <property type="term" value="F:DNA binding"/>
    <property type="evidence" value="ECO:0007669"/>
    <property type="project" value="InterPro"/>
</dbReference>
<dbReference type="InterPro" id="IPR007560">
    <property type="entry name" value="Restrct_endonuc_IV_Mrr"/>
</dbReference>
<dbReference type="InterPro" id="IPR011335">
    <property type="entry name" value="Restrct_endonuc-II-like"/>
</dbReference>
<gene>
    <name evidence="3" type="ORF">XthCFBP4691_07840</name>
</gene>
<evidence type="ECO:0000259" key="2">
    <source>
        <dbReference type="Pfam" id="PF04471"/>
    </source>
</evidence>
<evidence type="ECO:0000313" key="3">
    <source>
        <dbReference type="EMBL" id="PPT91435.1"/>
    </source>
</evidence>
<comment type="caution">
    <text evidence="3">The sequence shown here is derived from an EMBL/GenBank/DDBJ whole genome shotgun (WGS) entry which is preliminary data.</text>
</comment>
<accession>A0A2S6ZGQ0</accession>
<organism evidence="3 4">
    <name type="scientific">Xanthomonas theicola</name>
    <dbReference type="NCBI Taxonomy" id="56464"/>
    <lineage>
        <taxon>Bacteria</taxon>
        <taxon>Pseudomonadati</taxon>
        <taxon>Pseudomonadota</taxon>
        <taxon>Gammaproteobacteria</taxon>
        <taxon>Lysobacterales</taxon>
        <taxon>Lysobacteraceae</taxon>
        <taxon>Xanthomonas</taxon>
    </lineage>
</organism>
<protein>
    <recommendedName>
        <fullName evidence="2">Restriction endonuclease type IV Mrr domain-containing protein</fullName>
    </recommendedName>
</protein>
<dbReference type="OrthoDB" id="5782056at2"/>
<name>A0A2S6ZGQ0_9XANT</name>
<feature type="transmembrane region" description="Helical" evidence="1">
    <location>
        <begin position="29"/>
        <end position="49"/>
    </location>
</feature>
<dbReference type="Proteomes" id="UP000239898">
    <property type="component" value="Unassembled WGS sequence"/>
</dbReference>
<dbReference type="Gene3D" id="3.40.1350.10">
    <property type="match status" value="1"/>
</dbReference>